<reference evidence="2 3" key="1">
    <citation type="journal article" date="2015" name="Stand. Genomic Sci.">
        <title>Genomic Encyclopedia of Bacterial and Archaeal Type Strains, Phase III: the genomes of soil and plant-associated and newly described type strains.</title>
        <authorList>
            <person name="Whitman W.B."/>
            <person name="Woyke T."/>
            <person name="Klenk H.P."/>
            <person name="Zhou Y."/>
            <person name="Lilburn T.G."/>
            <person name="Beck B.J."/>
            <person name="De Vos P."/>
            <person name="Vandamme P."/>
            <person name="Eisen J.A."/>
            <person name="Garrity G."/>
            <person name="Hugenholtz P."/>
            <person name="Kyrpides N.C."/>
        </authorList>
    </citation>
    <scope>NUCLEOTIDE SEQUENCE [LARGE SCALE GENOMIC DNA]</scope>
    <source>
        <strain evidence="2 3">VKM Ac-2538</strain>
    </source>
</reference>
<feature type="domain" description="UspA" evidence="1">
    <location>
        <begin position="9"/>
        <end position="144"/>
    </location>
</feature>
<gene>
    <name evidence="2" type="ORF">EV644_12976</name>
</gene>
<keyword evidence="3" id="KW-1185">Reference proteome</keyword>
<dbReference type="Pfam" id="PF00582">
    <property type="entry name" value="Usp"/>
    <property type="match status" value="2"/>
</dbReference>
<organism evidence="2 3">
    <name type="scientific">Kribbella orskensis</name>
    <dbReference type="NCBI Taxonomy" id="2512216"/>
    <lineage>
        <taxon>Bacteria</taxon>
        <taxon>Bacillati</taxon>
        <taxon>Actinomycetota</taxon>
        <taxon>Actinomycetes</taxon>
        <taxon>Propionibacteriales</taxon>
        <taxon>Kribbellaceae</taxon>
        <taxon>Kribbella</taxon>
    </lineage>
</organism>
<dbReference type="EMBL" id="SLWM01000029">
    <property type="protein sequence ID" value="TCO11707.1"/>
    <property type="molecule type" value="Genomic_DNA"/>
</dbReference>
<evidence type="ECO:0000259" key="1">
    <source>
        <dbReference type="Pfam" id="PF00582"/>
    </source>
</evidence>
<accession>A0ABY2B8W0</accession>
<evidence type="ECO:0000313" key="2">
    <source>
        <dbReference type="EMBL" id="TCO11707.1"/>
    </source>
</evidence>
<sequence length="310" mass="33277">MGTWARTGPVVVEVDGSAEALHVVDYAALEAIRSGAELVIAAPYQAHSSFNAMAPGYQPKPPAEFADASLRVAVAHVRHHYGYGLAVTAVSEEGSRLKVLPQIARHARLLVVGRSRTRGPHRLVAAQGNIFLTARTGCPVIVVPLTWKPSVIDRRVAVGIDGTPLSLEAVEFAFRTAADREGDLTVVHAQHAPRHDPDRAGVENSWVRRADLTVSETLAGWTDEYPEVKVTRFLTARPVVEALVHEGAEVGLVVLGARAGLLPVGDPVTRRAVAAMACPVAIVPHHVTAKERDQRARQIHPATDVVVPTY</sequence>
<dbReference type="InterPro" id="IPR006016">
    <property type="entry name" value="UspA"/>
</dbReference>
<comment type="caution">
    <text evidence="2">The sequence shown here is derived from an EMBL/GenBank/DDBJ whole genome shotgun (WGS) entry which is preliminary data.</text>
</comment>
<dbReference type="InterPro" id="IPR014729">
    <property type="entry name" value="Rossmann-like_a/b/a_fold"/>
</dbReference>
<protein>
    <submittedName>
        <fullName evidence="2">Universal stress protein family protein</fullName>
    </submittedName>
</protein>
<dbReference type="Gene3D" id="3.40.50.620">
    <property type="entry name" value="HUPs"/>
    <property type="match status" value="2"/>
</dbReference>
<evidence type="ECO:0000313" key="3">
    <source>
        <dbReference type="Proteomes" id="UP000295818"/>
    </source>
</evidence>
<feature type="domain" description="UspA" evidence="1">
    <location>
        <begin position="154"/>
        <end position="284"/>
    </location>
</feature>
<name>A0ABY2B8W0_9ACTN</name>
<dbReference type="SUPFAM" id="SSF52402">
    <property type="entry name" value="Adenine nucleotide alpha hydrolases-like"/>
    <property type="match status" value="2"/>
</dbReference>
<dbReference type="RefSeq" id="WP_132196016.1">
    <property type="nucleotide sequence ID" value="NZ_SLWM01000029.1"/>
</dbReference>
<dbReference type="Proteomes" id="UP000295818">
    <property type="component" value="Unassembled WGS sequence"/>
</dbReference>
<proteinExistence type="predicted"/>